<feature type="binding site" evidence="13">
    <location>
        <position position="135"/>
    </location>
    <ligand>
        <name>Zn(2+)</name>
        <dbReference type="ChEBI" id="CHEBI:29105"/>
        <note>ligand shared between dimeric partners</note>
    </ligand>
</feature>
<dbReference type="AlphaFoldDB" id="A0AAV2I1B4"/>
<feature type="binding site" evidence="13">
    <location>
        <position position="208"/>
    </location>
    <ligand>
        <name>Zn(2+)</name>
        <dbReference type="ChEBI" id="CHEBI:29105"/>
        <note>ligand shared between dimeric partners</note>
    </ligand>
</feature>
<evidence type="ECO:0000313" key="15">
    <source>
        <dbReference type="EMBL" id="CAL1540378.1"/>
    </source>
</evidence>
<dbReference type="InterPro" id="IPR037523">
    <property type="entry name" value="VOC_core"/>
</dbReference>
<dbReference type="Gene3D" id="3.10.180.10">
    <property type="entry name" value="2,3-Dihydroxybiphenyl 1,2-Dioxygenase, domain 1"/>
    <property type="match status" value="1"/>
</dbReference>
<dbReference type="EMBL" id="CAXITT010000379">
    <property type="protein sequence ID" value="CAL1540378.1"/>
    <property type="molecule type" value="Genomic_DNA"/>
</dbReference>
<comment type="similarity">
    <text evidence="2">Belongs to the glyoxalase I family.</text>
</comment>
<proteinExistence type="inferred from homology"/>
<keyword evidence="5 13" id="KW-0862">Zinc</keyword>
<feature type="binding site" evidence="12">
    <location>
        <position position="69"/>
    </location>
    <ligand>
        <name>substrate</name>
        <note>ligand shared between dimeric partners</note>
    </ligand>
</feature>
<dbReference type="PROSITE" id="PS00934">
    <property type="entry name" value="GLYOXALASE_I_1"/>
    <property type="match status" value="1"/>
</dbReference>
<evidence type="ECO:0000313" key="16">
    <source>
        <dbReference type="Proteomes" id="UP001497497"/>
    </source>
</evidence>
<reference evidence="15 16" key="1">
    <citation type="submission" date="2024-04" db="EMBL/GenBank/DDBJ databases">
        <authorList>
            <consortium name="Genoscope - CEA"/>
            <person name="William W."/>
        </authorList>
    </citation>
    <scope>NUCLEOTIDE SEQUENCE [LARGE SCALE GENOMIC DNA]</scope>
</reference>
<feature type="binding site" evidence="12">
    <location>
        <position position="73"/>
    </location>
    <ligand>
        <name>substrate</name>
        <note>ligand shared between dimeric partners</note>
    </ligand>
</feature>
<dbReference type="InterPro" id="IPR018146">
    <property type="entry name" value="Glyoxalase_1_CS"/>
</dbReference>
<dbReference type="InterPro" id="IPR004360">
    <property type="entry name" value="Glyas_Fos-R_dOase_dom"/>
</dbReference>
<evidence type="ECO:0000256" key="11">
    <source>
        <dbReference type="PIRSR" id="PIRSR604361-1"/>
    </source>
</evidence>
<evidence type="ECO:0000256" key="6">
    <source>
        <dbReference type="ARBA" id="ARBA00023239"/>
    </source>
</evidence>
<dbReference type="CDD" id="cd07233">
    <property type="entry name" value="GlxI_Zn"/>
    <property type="match status" value="1"/>
</dbReference>
<evidence type="ECO:0000256" key="12">
    <source>
        <dbReference type="PIRSR" id="PIRSR604361-2"/>
    </source>
</evidence>
<evidence type="ECO:0000256" key="10">
    <source>
        <dbReference type="ARBA" id="ARBA00033298"/>
    </source>
</evidence>
<feature type="binding site" evidence="13">
    <location>
        <position position="162"/>
    </location>
    <ligand>
        <name>Zn(2+)</name>
        <dbReference type="ChEBI" id="CHEBI:29105"/>
        <note>ligand shared between dimeric partners</note>
    </ligand>
</feature>
<evidence type="ECO:0000256" key="8">
    <source>
        <dbReference type="ARBA" id="ARBA00030892"/>
    </source>
</evidence>
<dbReference type="Proteomes" id="UP001497497">
    <property type="component" value="Unassembled WGS sequence"/>
</dbReference>
<gene>
    <name evidence="15" type="ORF">GSLYS_00014027001</name>
</gene>
<dbReference type="InterPro" id="IPR029068">
    <property type="entry name" value="Glyas_Bleomycin-R_OHBP_Dase"/>
</dbReference>
<accession>A0AAV2I1B4</accession>
<dbReference type="NCBIfam" id="TIGR00068">
    <property type="entry name" value="glyox_I"/>
    <property type="match status" value="1"/>
</dbReference>
<dbReference type="InterPro" id="IPR004361">
    <property type="entry name" value="Glyoxalase_1"/>
</dbReference>
<dbReference type="Pfam" id="PF00903">
    <property type="entry name" value="Glyoxalase"/>
    <property type="match status" value="1"/>
</dbReference>
<feature type="binding site" evidence="12">
    <location>
        <begin position="192"/>
        <end position="193"/>
    </location>
    <ligand>
        <name>substrate</name>
        <note>ligand shared between dimeric partners</note>
    </ligand>
</feature>
<feature type="binding site" evidence="12">
    <location>
        <position position="162"/>
    </location>
    <ligand>
        <name>substrate</name>
        <note>ligand shared between dimeric partners</note>
    </ligand>
</feature>
<evidence type="ECO:0000256" key="9">
    <source>
        <dbReference type="ARBA" id="ARBA00032460"/>
    </source>
</evidence>
<comment type="caution">
    <text evidence="15">The sequence shown here is derived from an EMBL/GenBank/DDBJ whole genome shotgun (WGS) entry which is preliminary data.</text>
</comment>
<keyword evidence="16" id="KW-1185">Reference proteome</keyword>
<feature type="binding site" evidence="12">
    <location>
        <position position="139"/>
    </location>
    <ligand>
        <name>substrate</name>
        <note>ligand shared between dimeric partners</note>
    </ligand>
</feature>
<dbReference type="SUPFAM" id="SSF54593">
    <property type="entry name" value="Glyoxalase/Bleomycin resistance protein/Dihydroxybiphenyl dioxygenase"/>
    <property type="match status" value="1"/>
</dbReference>
<name>A0AAV2I1B4_LYMST</name>
<evidence type="ECO:0000256" key="7">
    <source>
        <dbReference type="ARBA" id="ARBA00030291"/>
    </source>
</evidence>
<feature type="active site" description="Proton donor/acceptor" evidence="11">
    <location>
        <position position="208"/>
    </location>
</feature>
<organism evidence="15 16">
    <name type="scientific">Lymnaea stagnalis</name>
    <name type="common">Great pond snail</name>
    <name type="synonym">Helix stagnalis</name>
    <dbReference type="NCBI Taxonomy" id="6523"/>
    <lineage>
        <taxon>Eukaryota</taxon>
        <taxon>Metazoa</taxon>
        <taxon>Spiralia</taxon>
        <taxon>Lophotrochozoa</taxon>
        <taxon>Mollusca</taxon>
        <taxon>Gastropoda</taxon>
        <taxon>Heterobranchia</taxon>
        <taxon>Euthyneura</taxon>
        <taxon>Panpulmonata</taxon>
        <taxon>Hygrophila</taxon>
        <taxon>Lymnaeoidea</taxon>
        <taxon>Lymnaeidae</taxon>
        <taxon>Lymnaea</taxon>
    </lineage>
</organism>
<evidence type="ECO:0000256" key="2">
    <source>
        <dbReference type="ARBA" id="ARBA00010363"/>
    </source>
</evidence>
<evidence type="ECO:0000256" key="4">
    <source>
        <dbReference type="ARBA" id="ARBA00022723"/>
    </source>
</evidence>
<dbReference type="PANTHER" id="PTHR10374">
    <property type="entry name" value="LACTOYLGLUTATHIONE LYASE GLYOXALASE I"/>
    <property type="match status" value="1"/>
</dbReference>
<keyword evidence="4 13" id="KW-0479">Metal-binding</keyword>
<protein>
    <recommendedName>
        <fullName evidence="3">lactoylglutathione lyase</fullName>
        <ecNumber evidence="3">4.4.1.5</ecNumber>
    </recommendedName>
    <alternativeName>
        <fullName evidence="8">Aldoketomutase</fullName>
    </alternativeName>
    <alternativeName>
        <fullName evidence="7">Ketone-aldehyde mutase</fullName>
    </alternativeName>
    <alternativeName>
        <fullName evidence="9">Methylglyoxalase</fullName>
    </alternativeName>
    <alternativeName>
        <fullName evidence="10">S-D-lactoylglutathione methylglyoxal lyase</fullName>
    </alternativeName>
</protein>
<evidence type="ECO:0000256" key="5">
    <source>
        <dbReference type="ARBA" id="ARBA00022833"/>
    </source>
</evidence>
<feature type="domain" description="VOC" evidence="14">
    <location>
        <begin position="66"/>
        <end position="212"/>
    </location>
</feature>
<evidence type="ECO:0000256" key="1">
    <source>
        <dbReference type="ARBA" id="ARBA00005008"/>
    </source>
</evidence>
<dbReference type="PANTHER" id="PTHR10374:SF30">
    <property type="entry name" value="LACTOYLGLUTATHIONE LYASE"/>
    <property type="match status" value="1"/>
</dbReference>
<dbReference type="EC" id="4.4.1.5" evidence="3"/>
<dbReference type="PROSITE" id="PS51819">
    <property type="entry name" value="VOC"/>
    <property type="match status" value="1"/>
</dbReference>
<dbReference type="GO" id="GO:0046872">
    <property type="term" value="F:metal ion binding"/>
    <property type="evidence" value="ECO:0007669"/>
    <property type="project" value="UniProtKB-KW"/>
</dbReference>
<dbReference type="GO" id="GO:0004462">
    <property type="term" value="F:lactoylglutathione lyase activity"/>
    <property type="evidence" value="ECO:0007669"/>
    <property type="project" value="UniProtKB-EC"/>
</dbReference>
<comment type="cofactor">
    <cofactor evidence="13">
        <name>Zn(2+)</name>
        <dbReference type="ChEBI" id="CHEBI:29105"/>
    </cofactor>
    <text evidence="13">Binds 1 zinc ion per subunit. In the homodimer, two zinc ions are bound between subunits.</text>
</comment>
<evidence type="ECO:0000256" key="3">
    <source>
        <dbReference type="ARBA" id="ARBA00012081"/>
    </source>
</evidence>
<feature type="binding site" evidence="13">
    <location>
        <position position="69"/>
    </location>
    <ligand>
        <name>Zn(2+)</name>
        <dbReference type="ChEBI" id="CHEBI:29105"/>
        <note>ligand shared between dimeric partners</note>
    </ligand>
</feature>
<evidence type="ECO:0000259" key="14">
    <source>
        <dbReference type="PROSITE" id="PS51819"/>
    </source>
</evidence>
<feature type="binding site" evidence="12">
    <location>
        <position position="158"/>
    </location>
    <ligand>
        <name>substrate</name>
        <note>ligand shared between dimeric partners</note>
    </ligand>
</feature>
<keyword evidence="6" id="KW-0456">Lyase</keyword>
<comment type="pathway">
    <text evidence="1">Secondary metabolite metabolism; methylglyoxal degradation; (R)-lactate from methylglyoxal: step 1/2.</text>
</comment>
<sequence length="219" mass="25012">MFAWKYHILNFILASKSAAVARTTGFSILQSHLRRCSILNKKKMSLSDEEAKKACVPPPQETEGFFFQQTMIRIKEPKRSLDFYSRVMGMTLLLKLDFPAMDFSLYFMGYENPDDVPSDPKERAKFCFSRKATLELTHNHGTEKEEKEVYHNGNSDPRGFGHIGIVVPDVYKACERFEQLGVPFIKKPDAGKMKGLAFIQDPDGYWIEILNPVNMSGSL</sequence>
<evidence type="ECO:0000256" key="13">
    <source>
        <dbReference type="PIRSR" id="PIRSR604361-3"/>
    </source>
</evidence>